<protein>
    <submittedName>
        <fullName evidence="1 2">Uncharacterized protein</fullName>
    </submittedName>
</protein>
<reference evidence="2 3" key="3">
    <citation type="journal article" date="2017" name="G3 (Bethesda)">
        <title>Comparative analysis highlights variable genome content of wheat rusts and divergence of the mating loci.</title>
        <authorList>
            <person name="Cuomo C.A."/>
            <person name="Bakkeren G."/>
            <person name="Khalil H.B."/>
            <person name="Panwar V."/>
            <person name="Joly D."/>
            <person name="Linning R."/>
            <person name="Sakthikumar S."/>
            <person name="Song X."/>
            <person name="Adiconis X."/>
            <person name="Fan L."/>
            <person name="Goldberg J.M."/>
            <person name="Levin J.Z."/>
            <person name="Young S."/>
            <person name="Zeng Q."/>
            <person name="Anikster Y."/>
            <person name="Bruce M."/>
            <person name="Wang M."/>
            <person name="Yin C."/>
            <person name="McCallum B."/>
            <person name="Szabo L.J."/>
            <person name="Hulbert S."/>
            <person name="Chen X."/>
            <person name="Fellers J.P."/>
        </authorList>
    </citation>
    <scope>NUCLEOTIDE SEQUENCE</scope>
    <source>
        <strain evidence="3">Isolate 1-1 / race 1 (BBBD)</strain>
        <strain evidence="2">isolate 1-1 / race 1 (BBBD)</strain>
    </source>
</reference>
<organism evidence="1">
    <name type="scientific">Puccinia triticina (isolate 1-1 / race 1 (BBBD))</name>
    <name type="common">Brown leaf rust fungus</name>
    <dbReference type="NCBI Taxonomy" id="630390"/>
    <lineage>
        <taxon>Eukaryota</taxon>
        <taxon>Fungi</taxon>
        <taxon>Dikarya</taxon>
        <taxon>Basidiomycota</taxon>
        <taxon>Pucciniomycotina</taxon>
        <taxon>Pucciniomycetes</taxon>
        <taxon>Pucciniales</taxon>
        <taxon>Pucciniaceae</taxon>
        <taxon>Puccinia</taxon>
    </lineage>
</organism>
<dbReference type="AlphaFoldDB" id="A0A180H6C9"/>
<dbReference type="Proteomes" id="UP000005240">
    <property type="component" value="Unassembled WGS sequence"/>
</dbReference>
<dbReference type="OrthoDB" id="2506917at2759"/>
<reference evidence="2" key="4">
    <citation type="submission" date="2025-05" db="UniProtKB">
        <authorList>
            <consortium name="EnsemblFungi"/>
        </authorList>
    </citation>
    <scope>IDENTIFICATION</scope>
    <source>
        <strain evidence="2">isolate 1-1 / race 1 (BBBD)</strain>
    </source>
</reference>
<proteinExistence type="predicted"/>
<evidence type="ECO:0000313" key="1">
    <source>
        <dbReference type="EMBL" id="OAW00239.1"/>
    </source>
</evidence>
<reference evidence="1" key="2">
    <citation type="submission" date="2016-05" db="EMBL/GenBank/DDBJ databases">
        <title>Comparative analysis highlights variable genome content of wheat rusts and divergence of the mating loci.</title>
        <authorList>
            <person name="Cuomo C.A."/>
            <person name="Bakkeren G."/>
            <person name="Szabo L."/>
            <person name="Khalil H."/>
            <person name="Joly D."/>
            <person name="Goldberg J."/>
            <person name="Young S."/>
            <person name="Zeng Q."/>
            <person name="Fellers J."/>
        </authorList>
    </citation>
    <scope>NUCLEOTIDE SEQUENCE [LARGE SCALE GENOMIC DNA]</scope>
    <source>
        <strain evidence="1">1-1 BBBD Race 1</strain>
    </source>
</reference>
<gene>
    <name evidence="1" type="ORF">PTTG_25208</name>
</gene>
<keyword evidence="3" id="KW-1185">Reference proteome</keyword>
<dbReference type="VEuPathDB" id="FungiDB:PTTG_25208"/>
<dbReference type="EnsemblFungi" id="PTTG_25208-t43_1">
    <property type="protein sequence ID" value="PTTG_25208-t43_1-p1"/>
    <property type="gene ID" value="PTTG_25208"/>
</dbReference>
<reference evidence="1" key="1">
    <citation type="submission" date="2009-11" db="EMBL/GenBank/DDBJ databases">
        <authorList>
            <consortium name="The Broad Institute Genome Sequencing Platform"/>
            <person name="Ward D."/>
            <person name="Feldgarden M."/>
            <person name="Earl A."/>
            <person name="Young S.K."/>
            <person name="Zeng Q."/>
            <person name="Koehrsen M."/>
            <person name="Alvarado L."/>
            <person name="Berlin A."/>
            <person name="Bochicchio J."/>
            <person name="Borenstein D."/>
            <person name="Chapman S.B."/>
            <person name="Chen Z."/>
            <person name="Engels R."/>
            <person name="Freedman E."/>
            <person name="Gellesch M."/>
            <person name="Goldberg J."/>
            <person name="Griggs A."/>
            <person name="Gujja S."/>
            <person name="Heilman E."/>
            <person name="Heiman D."/>
            <person name="Hepburn T."/>
            <person name="Howarth C."/>
            <person name="Jen D."/>
            <person name="Larson L."/>
            <person name="Lewis B."/>
            <person name="Mehta T."/>
            <person name="Park D."/>
            <person name="Pearson M."/>
            <person name="Roberts A."/>
            <person name="Saif S."/>
            <person name="Shea T."/>
            <person name="Shenoy N."/>
            <person name="Sisk P."/>
            <person name="Stolte C."/>
            <person name="Sykes S."/>
            <person name="Thomson T."/>
            <person name="Walk T."/>
            <person name="White J."/>
            <person name="Yandava C."/>
            <person name="Izard J."/>
            <person name="Baranova O.V."/>
            <person name="Blanton J.M."/>
            <person name="Tanner A.C."/>
            <person name="Dewhirst F.E."/>
            <person name="Haas B."/>
            <person name="Nusbaum C."/>
            <person name="Birren B."/>
        </authorList>
    </citation>
    <scope>NUCLEOTIDE SEQUENCE [LARGE SCALE GENOMIC DNA]</scope>
    <source>
        <strain evidence="1">1-1 BBBD Race 1</strain>
    </source>
</reference>
<name>A0A180H6C9_PUCT1</name>
<evidence type="ECO:0000313" key="3">
    <source>
        <dbReference type="Proteomes" id="UP000005240"/>
    </source>
</evidence>
<dbReference type="EMBL" id="ADAS02000001">
    <property type="protein sequence ID" value="OAW00239.1"/>
    <property type="molecule type" value="Genomic_DNA"/>
</dbReference>
<sequence length="189" mass="21086">MAYIIFQTHHLSDAPMTEAKKKAKTRANRAPSANSSVCQVEKNPAELANTFEEASQNLQRYQRKQNFQPLVYFVLGGVRGLFITSRDHRTAGVSGCMSMIQAMAIITANSKIPHPPDEPIWKNLSAYLVRIFSPVFQSSGQICSLASVQVPTRMELAQAITNDFLNHWKTFNPTSSFLLPHTSGEIEEC</sequence>
<evidence type="ECO:0000313" key="2">
    <source>
        <dbReference type="EnsemblFungi" id="PTTG_25208-t43_1-p1"/>
    </source>
</evidence>
<accession>A0A180H6C9</accession>